<dbReference type="PANTHER" id="PTHR30003:SF0">
    <property type="entry name" value="GLYCOLATE PERMEASE GLCA-RELATED"/>
    <property type="match status" value="1"/>
</dbReference>
<evidence type="ECO:0000256" key="3">
    <source>
        <dbReference type="ARBA" id="ARBA00022448"/>
    </source>
</evidence>
<dbReference type="RefSeq" id="WP_085936843.1">
    <property type="nucleotide sequence ID" value="NZ_FUWJ01000010.1"/>
</dbReference>
<evidence type="ECO:0000256" key="7">
    <source>
        <dbReference type="ARBA" id="ARBA00023136"/>
    </source>
</evidence>
<accession>A0A1T4SUQ6</accession>
<name>A0A1T4SUQ6_9HYPH</name>
<evidence type="ECO:0000256" key="5">
    <source>
        <dbReference type="ARBA" id="ARBA00022692"/>
    </source>
</evidence>
<comment type="caution">
    <text evidence="8">Lacks conserved residue(s) required for the propagation of feature annotation.</text>
</comment>
<feature type="transmembrane region" description="Helical" evidence="8">
    <location>
        <begin position="207"/>
        <end position="240"/>
    </location>
</feature>
<keyword evidence="4" id="KW-1003">Cell membrane</keyword>
<feature type="transmembrane region" description="Helical" evidence="8">
    <location>
        <begin position="364"/>
        <end position="385"/>
    </location>
</feature>
<keyword evidence="8" id="KW-0997">Cell inner membrane</keyword>
<organism evidence="9 10">
    <name type="scientific">Enhydrobacter aerosaccus</name>
    <dbReference type="NCBI Taxonomy" id="225324"/>
    <lineage>
        <taxon>Bacteria</taxon>
        <taxon>Pseudomonadati</taxon>
        <taxon>Pseudomonadota</taxon>
        <taxon>Alphaproteobacteria</taxon>
        <taxon>Hyphomicrobiales</taxon>
        <taxon>Enhydrobacter</taxon>
    </lineage>
</organism>
<evidence type="ECO:0000256" key="4">
    <source>
        <dbReference type="ARBA" id="ARBA00022475"/>
    </source>
</evidence>
<keyword evidence="6 8" id="KW-1133">Transmembrane helix</keyword>
<comment type="similarity">
    <text evidence="2 8">Belongs to the lactate permease family.</text>
</comment>
<dbReference type="GO" id="GO:0005886">
    <property type="term" value="C:plasma membrane"/>
    <property type="evidence" value="ECO:0007669"/>
    <property type="project" value="UniProtKB-SubCell"/>
</dbReference>
<proteinExistence type="inferred from homology"/>
<feature type="transmembrane region" description="Helical" evidence="8">
    <location>
        <begin position="336"/>
        <end position="358"/>
    </location>
</feature>
<comment type="subcellular location">
    <subcellularLocation>
        <location evidence="8">Cell inner membrane</location>
        <topology evidence="8">Multi-pass membrane protein</topology>
    </subcellularLocation>
    <subcellularLocation>
        <location evidence="1">Cell membrane</location>
        <topology evidence="1">Multi-pass membrane protein</topology>
    </subcellularLocation>
</comment>
<evidence type="ECO:0000313" key="10">
    <source>
        <dbReference type="Proteomes" id="UP000190092"/>
    </source>
</evidence>
<dbReference type="Proteomes" id="UP000190092">
    <property type="component" value="Unassembled WGS sequence"/>
</dbReference>
<feature type="transmembrane region" description="Helical" evidence="8">
    <location>
        <begin position="252"/>
        <end position="274"/>
    </location>
</feature>
<evidence type="ECO:0000313" key="9">
    <source>
        <dbReference type="EMBL" id="SKA31648.1"/>
    </source>
</evidence>
<keyword evidence="10" id="KW-1185">Reference proteome</keyword>
<gene>
    <name evidence="9" type="ORF">SAMN02745126_05093</name>
</gene>
<dbReference type="GO" id="GO:0015295">
    <property type="term" value="F:solute:proton symporter activity"/>
    <property type="evidence" value="ECO:0007669"/>
    <property type="project" value="TreeGrafter"/>
</dbReference>
<reference evidence="10" key="1">
    <citation type="submission" date="2017-02" db="EMBL/GenBank/DDBJ databases">
        <authorList>
            <person name="Varghese N."/>
            <person name="Submissions S."/>
        </authorList>
    </citation>
    <scope>NUCLEOTIDE SEQUENCE [LARGE SCALE GENOMIC DNA]</scope>
    <source>
        <strain evidence="10">ATCC 27094</strain>
    </source>
</reference>
<protein>
    <recommendedName>
        <fullName evidence="8">L-lactate permease</fullName>
    </recommendedName>
</protein>
<feature type="transmembrane region" description="Helical" evidence="8">
    <location>
        <begin position="167"/>
        <end position="187"/>
    </location>
</feature>
<dbReference type="Pfam" id="PF02652">
    <property type="entry name" value="Lactate_perm"/>
    <property type="match status" value="1"/>
</dbReference>
<dbReference type="STRING" id="225324.SAMN02745126_05093"/>
<evidence type="ECO:0000256" key="1">
    <source>
        <dbReference type="ARBA" id="ARBA00004651"/>
    </source>
</evidence>
<sequence length="476" mass="49147">MSTALALLPLLLVLVLLASGRASALTAGIVGLAATIAVAGAAPSLLAREIPAGLWLSGQVIAIIATGIFFHHCLQARGEAAATAATEATPRRLWALCFLIAPFTESVTGFGVGYMIALAALRRFGLPGLPTLLLGLYSQTLVPWGALAIGTTVGAALAGLAPQQLGLASALLQVPIHALYLVLYWRFARTAGVAVSAAQKLDDIGWTALLLLMVCLANRYGDVEIAGAAPTALLAALRFWRDERPDAKRLRHVLRVNGPYIALTLALCATRLVPPLRDFLKPLWAVKPFDNQPAFAPLYAPGFWLISVGVIVVLASRASLPRVIAAAAKGAWRASAVTLAFVVMAELYVGSGMAQQIATALEAAAGPGAAFGVPLFAAIGGFLTGGGSAANAMLMPMVTALARAVALDPAWIAAVQNSLCTNLTMLSPIRISMGAALLGLTVSDAELYRRAWPLALPPLITGIAAIALLLAASASL</sequence>
<dbReference type="PANTHER" id="PTHR30003">
    <property type="entry name" value="L-LACTATE PERMEASE"/>
    <property type="match status" value="1"/>
</dbReference>
<dbReference type="OrthoDB" id="7246087at2"/>
<comment type="function">
    <text evidence="8">Uptake of L-lactate across the membrane. Can also transport D-lactate and glycolate.</text>
</comment>
<dbReference type="AlphaFoldDB" id="A0A1T4SUQ6"/>
<dbReference type="EMBL" id="FUWJ01000010">
    <property type="protein sequence ID" value="SKA31648.1"/>
    <property type="molecule type" value="Genomic_DNA"/>
</dbReference>
<evidence type="ECO:0000256" key="6">
    <source>
        <dbReference type="ARBA" id="ARBA00022989"/>
    </source>
</evidence>
<dbReference type="GO" id="GO:0015129">
    <property type="term" value="F:lactate transmembrane transporter activity"/>
    <property type="evidence" value="ECO:0007669"/>
    <property type="project" value="UniProtKB-UniRule"/>
</dbReference>
<keyword evidence="5 8" id="KW-0812">Transmembrane</keyword>
<feature type="transmembrane region" description="Helical" evidence="8">
    <location>
        <begin position="50"/>
        <end position="72"/>
    </location>
</feature>
<feature type="transmembrane region" description="Helical" evidence="8">
    <location>
        <begin position="93"/>
        <end position="121"/>
    </location>
</feature>
<feature type="transmembrane region" description="Helical" evidence="8">
    <location>
        <begin position="141"/>
        <end position="160"/>
    </location>
</feature>
<evidence type="ECO:0000256" key="8">
    <source>
        <dbReference type="RuleBase" id="RU365092"/>
    </source>
</evidence>
<dbReference type="InterPro" id="IPR003804">
    <property type="entry name" value="Lactate_perm"/>
</dbReference>
<feature type="transmembrane region" description="Helical" evidence="8">
    <location>
        <begin position="454"/>
        <end position="474"/>
    </location>
</feature>
<evidence type="ECO:0000256" key="2">
    <source>
        <dbReference type="ARBA" id="ARBA00010100"/>
    </source>
</evidence>
<feature type="transmembrane region" description="Helical" evidence="8">
    <location>
        <begin position="294"/>
        <end position="315"/>
    </location>
</feature>
<keyword evidence="7 8" id="KW-0472">Membrane</keyword>
<keyword evidence="3 8" id="KW-0813">Transport</keyword>